<accession>A0A7W9YM74</accession>
<proteinExistence type="predicted"/>
<comment type="caution">
    <text evidence="2">The sequence shown here is derived from an EMBL/GenBank/DDBJ whole genome shotgun (WGS) entry which is preliminary data.</text>
</comment>
<dbReference type="EMBL" id="JACHDS010000001">
    <property type="protein sequence ID" value="MBB6174728.1"/>
    <property type="molecule type" value="Genomic_DNA"/>
</dbReference>
<sequence>MVALTLAGASAAALVNPADEEGLAAVPNTADVVRTTLVDTERLDGALNYERAAPATAVGGEGTLTWLPKEGDVIVRGEPVYRADQRPRVLLYGTTPFYRELSVGSRGRDVAILESNLAALGYTGFTADNHYTWATAQAVSRWQKDLGVTRTGRVAPEQVLVTESAVRVGEVTADLGSSASGEVLSLTGVSRTVTVDVEVRRRHLIAEDGRVEVELPDGRVLEAEVADVGSTVSVAEGDSLEDATVRIKITVEDEEELNDYEVAPVAVRLEVGRAEDVLAVPVEALVALSEGGYGVQTVGPEGQTSYAAVETGLFADGLVEVSGSGISEGTSVGVPE</sequence>
<organism evidence="2 3">
    <name type="scientific">Nocardiopsis mwathae</name>
    <dbReference type="NCBI Taxonomy" id="1472723"/>
    <lineage>
        <taxon>Bacteria</taxon>
        <taxon>Bacillati</taxon>
        <taxon>Actinomycetota</taxon>
        <taxon>Actinomycetes</taxon>
        <taxon>Streptosporangiales</taxon>
        <taxon>Nocardiopsidaceae</taxon>
        <taxon>Nocardiopsis</taxon>
    </lineage>
</organism>
<dbReference type="InterPro" id="IPR036366">
    <property type="entry name" value="PGBDSf"/>
</dbReference>
<gene>
    <name evidence="2" type="ORF">HNR23_004788</name>
</gene>
<dbReference type="SUPFAM" id="SSF47090">
    <property type="entry name" value="PGBD-like"/>
    <property type="match status" value="1"/>
</dbReference>
<protein>
    <submittedName>
        <fullName evidence="2">Peptidoglycan hydrolase-like protein with peptidoglycan-binding domain</fullName>
    </submittedName>
</protein>
<name>A0A7W9YM74_9ACTN</name>
<evidence type="ECO:0000313" key="3">
    <source>
        <dbReference type="Proteomes" id="UP000546642"/>
    </source>
</evidence>
<keyword evidence="2" id="KW-0378">Hydrolase</keyword>
<dbReference type="GO" id="GO:0016787">
    <property type="term" value="F:hydrolase activity"/>
    <property type="evidence" value="ECO:0007669"/>
    <property type="project" value="UniProtKB-KW"/>
</dbReference>
<dbReference type="Pfam" id="PF01471">
    <property type="entry name" value="PG_binding_1"/>
    <property type="match status" value="1"/>
</dbReference>
<feature type="domain" description="Peptidoglycan binding-like" evidence="1">
    <location>
        <begin position="106"/>
        <end position="156"/>
    </location>
</feature>
<dbReference type="AlphaFoldDB" id="A0A7W9YM74"/>
<reference evidence="2 3" key="1">
    <citation type="submission" date="2020-08" db="EMBL/GenBank/DDBJ databases">
        <title>Sequencing the genomes of 1000 actinobacteria strains.</title>
        <authorList>
            <person name="Klenk H.-P."/>
        </authorList>
    </citation>
    <scope>NUCLEOTIDE SEQUENCE [LARGE SCALE GENOMIC DNA]</scope>
    <source>
        <strain evidence="2 3">DSM 46659</strain>
    </source>
</reference>
<dbReference type="Proteomes" id="UP000546642">
    <property type="component" value="Unassembled WGS sequence"/>
</dbReference>
<evidence type="ECO:0000259" key="1">
    <source>
        <dbReference type="Pfam" id="PF01471"/>
    </source>
</evidence>
<dbReference type="InterPro" id="IPR036365">
    <property type="entry name" value="PGBD-like_sf"/>
</dbReference>
<evidence type="ECO:0000313" key="2">
    <source>
        <dbReference type="EMBL" id="MBB6174728.1"/>
    </source>
</evidence>
<dbReference type="RefSeq" id="WP_184078942.1">
    <property type="nucleotide sequence ID" value="NZ_JACHDS010000001.1"/>
</dbReference>
<keyword evidence="3" id="KW-1185">Reference proteome</keyword>
<dbReference type="Gene3D" id="1.10.101.10">
    <property type="entry name" value="PGBD-like superfamily/PGBD"/>
    <property type="match status" value="1"/>
</dbReference>
<dbReference type="InterPro" id="IPR002477">
    <property type="entry name" value="Peptidoglycan-bd-like"/>
</dbReference>